<feature type="domain" description="Helicase ATP-binding" evidence="3">
    <location>
        <begin position="1"/>
        <end position="79"/>
    </location>
</feature>
<dbReference type="EC" id="3.6.4.13" evidence="1"/>
<reference evidence="4" key="1">
    <citation type="submission" date="2022-11" db="EMBL/GenBank/DDBJ databases">
        <authorList>
            <person name="Hyden B.L."/>
            <person name="Feng K."/>
            <person name="Yates T."/>
            <person name="Jawdy S."/>
            <person name="Smart L.B."/>
            <person name="Muchero W."/>
        </authorList>
    </citation>
    <scope>NUCLEOTIDE SEQUENCE</scope>
    <source>
        <tissue evidence="4">Shoot tip</tissue>
    </source>
</reference>
<comment type="catalytic activity">
    <reaction evidence="2">
        <text>ATP + H2O = ADP + phosphate + H(+)</text>
        <dbReference type="Rhea" id="RHEA:13065"/>
        <dbReference type="ChEBI" id="CHEBI:15377"/>
        <dbReference type="ChEBI" id="CHEBI:15378"/>
        <dbReference type="ChEBI" id="CHEBI:30616"/>
        <dbReference type="ChEBI" id="CHEBI:43474"/>
        <dbReference type="ChEBI" id="CHEBI:456216"/>
        <dbReference type="EC" id="3.6.4.13"/>
    </reaction>
</comment>
<comment type="caution">
    <text evidence="4">The sequence shown here is derived from an EMBL/GenBank/DDBJ whole genome shotgun (WGS) entry which is preliminary data.</text>
</comment>
<dbReference type="AlphaFoldDB" id="A0A9Q0YZ65"/>
<evidence type="ECO:0000256" key="2">
    <source>
        <dbReference type="ARBA" id="ARBA00047984"/>
    </source>
</evidence>
<dbReference type="Gene3D" id="3.40.50.300">
    <property type="entry name" value="P-loop containing nucleotide triphosphate hydrolases"/>
    <property type="match status" value="2"/>
</dbReference>
<dbReference type="InterPro" id="IPR014001">
    <property type="entry name" value="Helicase_ATP-bd"/>
</dbReference>
<dbReference type="Proteomes" id="UP001151529">
    <property type="component" value="Chromosome 1"/>
</dbReference>
<evidence type="ECO:0000256" key="1">
    <source>
        <dbReference type="ARBA" id="ARBA00012552"/>
    </source>
</evidence>
<dbReference type="PANTHER" id="PTHR18934:SF246">
    <property type="entry name" value="DEXH-BOX ATP-DEPENDENT RNA HELICASE DEXH4, CHLOROPLASTIC-RELATED"/>
    <property type="match status" value="1"/>
</dbReference>
<organism evidence="4 5">
    <name type="scientific">Salix viminalis</name>
    <name type="common">Common osier</name>
    <name type="synonym">Basket willow</name>
    <dbReference type="NCBI Taxonomy" id="40686"/>
    <lineage>
        <taxon>Eukaryota</taxon>
        <taxon>Viridiplantae</taxon>
        <taxon>Streptophyta</taxon>
        <taxon>Embryophyta</taxon>
        <taxon>Tracheophyta</taxon>
        <taxon>Spermatophyta</taxon>
        <taxon>Magnoliopsida</taxon>
        <taxon>eudicotyledons</taxon>
        <taxon>Gunneridae</taxon>
        <taxon>Pentapetalae</taxon>
        <taxon>rosids</taxon>
        <taxon>fabids</taxon>
        <taxon>Malpighiales</taxon>
        <taxon>Salicaceae</taxon>
        <taxon>Saliceae</taxon>
        <taxon>Salix</taxon>
    </lineage>
</organism>
<gene>
    <name evidence="4" type="ORF">OIU85_026961</name>
</gene>
<feature type="non-terminal residue" evidence="4">
    <location>
        <position position="1"/>
    </location>
</feature>
<name>A0A9Q0YZ65_SALVM</name>
<proteinExistence type="predicted"/>
<dbReference type="InterPro" id="IPR027417">
    <property type="entry name" value="P-loop_NTPase"/>
</dbReference>
<dbReference type="GO" id="GO:0003723">
    <property type="term" value="F:RNA binding"/>
    <property type="evidence" value="ECO:0007669"/>
    <property type="project" value="TreeGrafter"/>
</dbReference>
<dbReference type="EMBL" id="JAPFFL010000007">
    <property type="protein sequence ID" value="KAJ6715515.1"/>
    <property type="molecule type" value="Genomic_DNA"/>
</dbReference>
<dbReference type="OrthoDB" id="5600252at2759"/>
<keyword evidence="5" id="KW-1185">Reference proteome</keyword>
<evidence type="ECO:0000313" key="5">
    <source>
        <dbReference type="Proteomes" id="UP001151529"/>
    </source>
</evidence>
<evidence type="ECO:0000259" key="3">
    <source>
        <dbReference type="PROSITE" id="PS51192"/>
    </source>
</evidence>
<dbReference type="CDD" id="cd17917">
    <property type="entry name" value="DEXHc_RHA-like"/>
    <property type="match status" value="1"/>
</dbReference>
<evidence type="ECO:0000313" key="4">
    <source>
        <dbReference type="EMBL" id="KAJ6715515.1"/>
    </source>
</evidence>
<dbReference type="PROSITE" id="PS51192">
    <property type="entry name" value="HELICASE_ATP_BIND_1"/>
    <property type="match status" value="1"/>
</dbReference>
<protein>
    <recommendedName>
        <fullName evidence="1">RNA helicase</fullName>
        <ecNumber evidence="1">3.6.4.13</ecNumber>
    </recommendedName>
</protein>
<dbReference type="PANTHER" id="PTHR18934">
    <property type="entry name" value="ATP-DEPENDENT RNA HELICASE"/>
    <property type="match status" value="1"/>
</dbReference>
<sequence length="247" mass="27559">ILLRKLAGDRSLSGITHVIVDEVHERSLLGDFLLIVLKNLIEKQSSQDTPKLKVILMSATVDSNLFSSYFGQCPVLTAEGRTHPVTNYFLEDIYECINYNLASDAPAALRYETSAINKSGPVDNHRGKKNLVLSAWGDDSQLSEEFINPHYVSTSYQTYSEQTQKNLKRLNEDVIDYDLLEDLICYVDETCGEGAILIFLPGVSEIYMLLDRLVASYRFGGPSSDWVLPLHSSIATKDQKKGVSMAS</sequence>
<reference evidence="4" key="2">
    <citation type="journal article" date="2023" name="Int. J. Mol. Sci.">
        <title>De Novo Assembly and Annotation of 11 Diverse Shrub Willow (Salix) Genomes Reveals Novel Gene Organization in Sex-Linked Regions.</title>
        <authorList>
            <person name="Hyden B."/>
            <person name="Feng K."/>
            <person name="Yates T.B."/>
            <person name="Jawdy S."/>
            <person name="Cereghino C."/>
            <person name="Smart L.B."/>
            <person name="Muchero W."/>
        </authorList>
    </citation>
    <scope>NUCLEOTIDE SEQUENCE [LARGE SCALE GENOMIC DNA]</scope>
    <source>
        <tissue evidence="4">Shoot tip</tissue>
    </source>
</reference>
<accession>A0A9Q0YZ65</accession>
<dbReference type="SUPFAM" id="SSF52540">
    <property type="entry name" value="P-loop containing nucleoside triphosphate hydrolases"/>
    <property type="match status" value="1"/>
</dbReference>
<dbReference type="GO" id="GO:0003724">
    <property type="term" value="F:RNA helicase activity"/>
    <property type="evidence" value="ECO:0007669"/>
    <property type="project" value="UniProtKB-EC"/>
</dbReference>